<dbReference type="GO" id="GO:0016887">
    <property type="term" value="F:ATP hydrolysis activity"/>
    <property type="evidence" value="ECO:0007669"/>
    <property type="project" value="InterPro"/>
</dbReference>
<feature type="transmembrane region" description="Helical" evidence="9">
    <location>
        <begin position="28"/>
        <end position="47"/>
    </location>
</feature>
<sequence length="1445" mass="156702">MSFCEGDGAFGPQSSCRNFDFTVVFENGVLTILPNGLFLLTAIIFAVQTRPRLSLSRRHIPVFIPFFLLLTTGALSIGGWKTASAELPHKANALVTAALALDLVSALVLILLIPIFGRSRYILFVASLYLLLTLILDTSRVRTFAIAGSAATSELFFASFLAHYATRFASLVVLSFPSLFAKNDGALENAGFLSHIFVTWALPLMWKGRHGNLEIEQLPSLDPDMDTTELYARFEVYWKAERTTHGDNASLVRVLALTFYPTFLGPVVPAAIRSLAQAVEPLMVNAIINFLQSYTTSGETPDPAQWGWALAGAFAIVFLGLAGATGQYFYYVYRGGAYIRAALVEAIYRKTLVLSADSLADAAGGDASNLMSVDIERITLAIDPLHQLWSSLVVIAIGLYILWTQIGTSFVAAVIVTAICMIATPLLSRHIDDLQDAWSGVTDKRVRLISSILHQITGVKLSAYEPELVRKVEDVRRTELAAMKRFWTDFAVVVCVTNTAMNMLSLFTLGAYAIVSFLSGSGSLTTARLFTSYTVLTIIAAPLFSVGQNYGTVLAAYGSLKRIQSFLNAPERKDPHAVDLSITDKSDSPADEKPNELGFATGTLELRGTFGWGEKKVLESIDLQIPSGKFTAVVGRVGTGKTTLLASLLGETTAFGSISRTPIRNEIAFCSQVPWLRTSLSIEQNILFSSSMDRAWFNTVVHACALDIDFGANNLDSRLAKGLSGGQKARIALARAVYSRSTVVLLDDVFAALDGTTSAHVFEALFGASGLLKDRTVVMTTNKVSHLQHMDWIVMLGDNRVIEQDSYARLLSADGPTSALVKEHVQTSSGVMEAVQQVTNFDDSLEDVDKAEAEQEEIDAIQHGSNGFAAYLHYFAGAGYPSMLIYATFLVVTVGIQIVTPVYLQLWAAANDHGSGSASSILGRYLGGYAAVEVAYSIAFTTVFYFFIMSLVPRASTALHANAFKAVMATPVSFFGSTSIGKVISRFSQDVFIVDFEFPLAMHDFGYESTRMIGSAVLMIVSVPYLAIVVAFMLVLVYVIQKFYLATSRQLRRLDLSSKGPLYTLFSETVELNGLLTIRAAGKGVPYAAANSALLARSQMPFYLTNVSRLWLATNIGVMTAVINTCFVLIAVGNRSSTSAGLFAVGLSQAVSLQDIISLVLTSWTQLEIAAVAIERNLEYTKLAPEEDDHASSGNVDTDKLWPSHGTIEFDNVIASYEGQTEPTLKGITMTMAGGSNVGLCGRTGSGKSTMLLAILRALHVRGKITIDKVDTADVSHRILRRNITVVPQEPLIIDGTIRENVDISGDKSDAEIWEAIEAAQLKDVIGGFDEKLDQSLSARGNELSKGQTQLLALARALLRKNKIVLLDEATGNLDVETDKAVQETIRAAFKEYTVVTVAHRIGTIVDYDQVAVLDAGRVVEIGKPSQLLENEESAFARLHNDSTM</sequence>
<evidence type="ECO:0000256" key="8">
    <source>
        <dbReference type="ARBA" id="ARBA00023180"/>
    </source>
</evidence>
<feature type="transmembrane region" description="Helical" evidence="9">
    <location>
        <begin position="926"/>
        <end position="948"/>
    </location>
</feature>
<dbReference type="PROSITE" id="PS50929">
    <property type="entry name" value="ABC_TM1F"/>
    <property type="match status" value="2"/>
</dbReference>
<dbReference type="PANTHER" id="PTHR24223:SF399">
    <property type="entry name" value="ABC TRANSPORTER ATNG"/>
    <property type="match status" value="1"/>
</dbReference>
<feature type="domain" description="ABC transmembrane type-1" evidence="11">
    <location>
        <begin position="270"/>
        <end position="555"/>
    </location>
</feature>
<keyword evidence="5" id="KW-0067">ATP-binding</keyword>
<feature type="transmembrane region" description="Helical" evidence="9">
    <location>
        <begin position="1110"/>
        <end position="1132"/>
    </location>
</feature>
<dbReference type="InterPro" id="IPR003439">
    <property type="entry name" value="ABC_transporter-like_ATP-bd"/>
</dbReference>
<keyword evidence="3 9" id="KW-0812">Transmembrane</keyword>
<dbReference type="InterPro" id="IPR017871">
    <property type="entry name" value="ABC_transporter-like_CS"/>
</dbReference>
<proteinExistence type="predicted"/>
<evidence type="ECO:0000256" key="7">
    <source>
        <dbReference type="ARBA" id="ARBA00023136"/>
    </source>
</evidence>
<dbReference type="GO" id="GO:0140359">
    <property type="term" value="F:ABC-type transporter activity"/>
    <property type="evidence" value="ECO:0007669"/>
    <property type="project" value="InterPro"/>
</dbReference>
<dbReference type="PANTHER" id="PTHR24223">
    <property type="entry name" value="ATP-BINDING CASSETTE SUB-FAMILY C"/>
    <property type="match status" value="1"/>
</dbReference>
<evidence type="ECO:0000256" key="6">
    <source>
        <dbReference type="ARBA" id="ARBA00022989"/>
    </source>
</evidence>
<gene>
    <name evidence="12" type="ORF">BD311DRAFT_467117</name>
</gene>
<dbReference type="EMBL" id="ML143453">
    <property type="protein sequence ID" value="TBU25914.1"/>
    <property type="molecule type" value="Genomic_DNA"/>
</dbReference>
<evidence type="ECO:0000259" key="11">
    <source>
        <dbReference type="PROSITE" id="PS50929"/>
    </source>
</evidence>
<dbReference type="OrthoDB" id="6500128at2759"/>
<feature type="transmembrane region" description="Helical" evidence="9">
    <location>
        <begin position="59"/>
        <end position="80"/>
    </location>
</feature>
<dbReference type="InterPro" id="IPR011527">
    <property type="entry name" value="ABC1_TM_dom"/>
</dbReference>
<evidence type="ECO:0000256" key="1">
    <source>
        <dbReference type="ARBA" id="ARBA00004141"/>
    </source>
</evidence>
<feature type="domain" description="ABC transporter" evidence="10">
    <location>
        <begin position="601"/>
        <end position="823"/>
    </location>
</feature>
<keyword evidence="6 9" id="KW-1133">Transmembrane helix</keyword>
<dbReference type="InterPro" id="IPR003593">
    <property type="entry name" value="AAA+_ATPase"/>
</dbReference>
<dbReference type="InterPro" id="IPR044726">
    <property type="entry name" value="ABCC_6TM_D2"/>
</dbReference>
<feature type="transmembrane region" description="Helical" evidence="9">
    <location>
        <begin position="92"/>
        <end position="113"/>
    </location>
</feature>
<feature type="transmembrane region" description="Helical" evidence="9">
    <location>
        <begin position="385"/>
        <end position="403"/>
    </location>
</feature>
<evidence type="ECO:0000256" key="5">
    <source>
        <dbReference type="ARBA" id="ARBA00022840"/>
    </source>
</evidence>
<dbReference type="GO" id="GO:0016020">
    <property type="term" value="C:membrane"/>
    <property type="evidence" value="ECO:0007669"/>
    <property type="project" value="UniProtKB-SubCell"/>
</dbReference>
<keyword evidence="12" id="KW-0378">Hydrolase</keyword>
<dbReference type="InterPro" id="IPR027417">
    <property type="entry name" value="P-loop_NTPase"/>
</dbReference>
<dbReference type="CDD" id="cd18580">
    <property type="entry name" value="ABC_6TM_ABCC_D2"/>
    <property type="match status" value="1"/>
</dbReference>
<feature type="transmembrane region" description="Helical" evidence="9">
    <location>
        <begin position="409"/>
        <end position="427"/>
    </location>
</feature>
<dbReference type="CDD" id="cd18579">
    <property type="entry name" value="ABC_6TM_ABCC_D1"/>
    <property type="match status" value="1"/>
</dbReference>
<dbReference type="PROSITE" id="PS00211">
    <property type="entry name" value="ABC_TRANSPORTER_1"/>
    <property type="match status" value="1"/>
</dbReference>
<feature type="transmembrane region" description="Helical" evidence="9">
    <location>
        <begin position="883"/>
        <end position="906"/>
    </location>
</feature>
<dbReference type="InterPro" id="IPR044746">
    <property type="entry name" value="ABCC_6TM_D1"/>
</dbReference>
<feature type="domain" description="ABC transporter" evidence="10">
    <location>
        <begin position="1208"/>
        <end position="1441"/>
    </location>
</feature>
<evidence type="ECO:0000313" key="12">
    <source>
        <dbReference type="EMBL" id="TBU25914.1"/>
    </source>
</evidence>
<feature type="transmembrane region" description="Helical" evidence="9">
    <location>
        <begin position="486"/>
        <end position="515"/>
    </location>
</feature>
<feature type="domain" description="ABC transmembrane type-1" evidence="11">
    <location>
        <begin position="884"/>
        <end position="1168"/>
    </location>
</feature>
<dbReference type="InterPro" id="IPR050173">
    <property type="entry name" value="ABC_transporter_C-like"/>
</dbReference>
<dbReference type="Gene3D" id="3.40.50.300">
    <property type="entry name" value="P-loop containing nucleotide triphosphate hydrolases"/>
    <property type="match status" value="2"/>
</dbReference>
<comment type="subcellular location">
    <subcellularLocation>
        <location evidence="1">Membrane</location>
        <topology evidence="1">Multi-pass membrane protein</topology>
    </subcellularLocation>
</comment>
<evidence type="ECO:0000256" key="4">
    <source>
        <dbReference type="ARBA" id="ARBA00022741"/>
    </source>
</evidence>
<dbReference type="FunFam" id="3.40.50.300:FF:000838">
    <property type="entry name" value="ABC multidrug transporter (Eurofung)"/>
    <property type="match status" value="1"/>
</dbReference>
<dbReference type="SUPFAM" id="SSF52540">
    <property type="entry name" value="P-loop containing nucleoside triphosphate hydrolases"/>
    <property type="match status" value="2"/>
</dbReference>
<feature type="transmembrane region" description="Helical" evidence="9">
    <location>
        <begin position="120"/>
        <end position="136"/>
    </location>
</feature>
<accession>A0A4Q9MF04</accession>
<evidence type="ECO:0000256" key="9">
    <source>
        <dbReference type="SAM" id="Phobius"/>
    </source>
</evidence>
<evidence type="ECO:0000256" key="2">
    <source>
        <dbReference type="ARBA" id="ARBA00022448"/>
    </source>
</evidence>
<name>A0A4Q9MF04_9APHY</name>
<dbReference type="SUPFAM" id="SSF90123">
    <property type="entry name" value="ABC transporter transmembrane region"/>
    <property type="match status" value="2"/>
</dbReference>
<dbReference type="InterPro" id="IPR036640">
    <property type="entry name" value="ABC1_TM_sf"/>
</dbReference>
<feature type="transmembrane region" description="Helical" evidence="9">
    <location>
        <begin position="535"/>
        <end position="557"/>
    </location>
</feature>
<dbReference type="Gene3D" id="1.20.1560.10">
    <property type="entry name" value="ABC transporter type 1, transmembrane domain"/>
    <property type="match status" value="2"/>
</dbReference>
<dbReference type="Proteomes" id="UP000292957">
    <property type="component" value="Unassembled WGS sequence"/>
</dbReference>
<dbReference type="Pfam" id="PF00664">
    <property type="entry name" value="ABC_membrane"/>
    <property type="match status" value="2"/>
</dbReference>
<keyword evidence="7 9" id="KW-0472">Membrane</keyword>
<feature type="transmembrane region" description="Helical" evidence="9">
    <location>
        <begin position="306"/>
        <end position="330"/>
    </location>
</feature>
<organism evidence="12">
    <name type="scientific">Dichomitus squalens</name>
    <dbReference type="NCBI Taxonomy" id="114155"/>
    <lineage>
        <taxon>Eukaryota</taxon>
        <taxon>Fungi</taxon>
        <taxon>Dikarya</taxon>
        <taxon>Basidiomycota</taxon>
        <taxon>Agaricomycotina</taxon>
        <taxon>Agaricomycetes</taxon>
        <taxon>Polyporales</taxon>
        <taxon>Polyporaceae</taxon>
        <taxon>Dichomitus</taxon>
    </lineage>
</organism>
<keyword evidence="4" id="KW-0547">Nucleotide-binding</keyword>
<dbReference type="GO" id="GO:0005524">
    <property type="term" value="F:ATP binding"/>
    <property type="evidence" value="ECO:0007669"/>
    <property type="project" value="UniProtKB-KW"/>
</dbReference>
<dbReference type="PROSITE" id="PS50893">
    <property type="entry name" value="ABC_TRANSPORTER_2"/>
    <property type="match status" value="2"/>
</dbReference>
<feature type="transmembrane region" description="Helical" evidence="9">
    <location>
        <begin position="1016"/>
        <end position="1040"/>
    </location>
</feature>
<protein>
    <submittedName>
        <fullName evidence="12">P-loop containing nucleoside triphosphate hydrolase protein</fullName>
    </submittedName>
</protein>
<evidence type="ECO:0000256" key="3">
    <source>
        <dbReference type="ARBA" id="ARBA00022692"/>
    </source>
</evidence>
<keyword evidence="2" id="KW-0813">Transport</keyword>
<evidence type="ECO:0000259" key="10">
    <source>
        <dbReference type="PROSITE" id="PS50893"/>
    </source>
</evidence>
<dbReference type="SMART" id="SM00382">
    <property type="entry name" value="AAA"/>
    <property type="match status" value="2"/>
</dbReference>
<keyword evidence="8" id="KW-0325">Glycoprotein</keyword>
<dbReference type="CDD" id="cd03244">
    <property type="entry name" value="ABCC_MRP_domain2"/>
    <property type="match status" value="1"/>
</dbReference>
<reference evidence="12" key="1">
    <citation type="submission" date="2019-01" db="EMBL/GenBank/DDBJ databases">
        <title>Draft genome sequences of three monokaryotic isolates of the white-rot basidiomycete fungus Dichomitus squalens.</title>
        <authorList>
            <consortium name="DOE Joint Genome Institute"/>
            <person name="Lopez S.C."/>
            <person name="Andreopoulos B."/>
            <person name="Pangilinan J."/>
            <person name="Lipzen A."/>
            <person name="Riley R."/>
            <person name="Ahrendt S."/>
            <person name="Ng V."/>
            <person name="Barry K."/>
            <person name="Daum C."/>
            <person name="Grigoriev I.V."/>
            <person name="Hilden K.S."/>
            <person name="Makela M.R."/>
            <person name="de Vries R.P."/>
        </authorList>
    </citation>
    <scope>NUCLEOTIDE SEQUENCE [LARGE SCALE GENOMIC DNA]</scope>
    <source>
        <strain evidence="12">OM18370.1</strain>
    </source>
</reference>
<dbReference type="Pfam" id="PF00005">
    <property type="entry name" value="ABC_tran"/>
    <property type="match status" value="2"/>
</dbReference>